<dbReference type="PROSITE" id="PS51257">
    <property type="entry name" value="PROKAR_LIPOPROTEIN"/>
    <property type="match status" value="1"/>
</dbReference>
<organism evidence="1 2">
    <name type="scientific">Actinoplanes couchii</name>
    <dbReference type="NCBI Taxonomy" id="403638"/>
    <lineage>
        <taxon>Bacteria</taxon>
        <taxon>Bacillati</taxon>
        <taxon>Actinomycetota</taxon>
        <taxon>Actinomycetes</taxon>
        <taxon>Micromonosporales</taxon>
        <taxon>Micromonosporaceae</taxon>
        <taxon>Actinoplanes</taxon>
    </lineage>
</organism>
<sequence>MIRTLWTVAGGLSLTLCLVTGCSGEGEDMREMSQEEARQRVNQQADVVRAAAGAAEFSRSYAGVSPCDGRFGESSDIDEIYYIQGIYQMLIPAAEHAAVMAKVKGSLVDSGWTLRSERSFPSGGGEFQAGFGDEFDVLLATGEGRAVSLMVSSPCYRVPGK</sequence>
<dbReference type="EMBL" id="BOMG01000100">
    <property type="protein sequence ID" value="GID59726.1"/>
    <property type="molecule type" value="Genomic_DNA"/>
</dbReference>
<evidence type="ECO:0000313" key="2">
    <source>
        <dbReference type="Proteomes" id="UP000612282"/>
    </source>
</evidence>
<dbReference type="Proteomes" id="UP000612282">
    <property type="component" value="Unassembled WGS sequence"/>
</dbReference>
<protein>
    <recommendedName>
        <fullName evidence="3">Lipoprotein</fullName>
    </recommendedName>
</protein>
<evidence type="ECO:0008006" key="3">
    <source>
        <dbReference type="Google" id="ProtNLM"/>
    </source>
</evidence>
<dbReference type="RefSeq" id="WP_203806079.1">
    <property type="nucleotide sequence ID" value="NZ_BAAAQE010000068.1"/>
</dbReference>
<accession>A0ABQ3XMJ9</accession>
<name>A0ABQ3XMJ9_9ACTN</name>
<proteinExistence type="predicted"/>
<reference evidence="1 2" key="1">
    <citation type="submission" date="2021-01" db="EMBL/GenBank/DDBJ databases">
        <title>Whole genome shotgun sequence of Actinoplanes couchii NBRC 106145.</title>
        <authorList>
            <person name="Komaki H."/>
            <person name="Tamura T."/>
        </authorList>
    </citation>
    <scope>NUCLEOTIDE SEQUENCE [LARGE SCALE GENOMIC DNA]</scope>
    <source>
        <strain evidence="1 2">NBRC 106145</strain>
    </source>
</reference>
<evidence type="ECO:0000313" key="1">
    <source>
        <dbReference type="EMBL" id="GID59726.1"/>
    </source>
</evidence>
<comment type="caution">
    <text evidence="1">The sequence shown here is derived from an EMBL/GenBank/DDBJ whole genome shotgun (WGS) entry which is preliminary data.</text>
</comment>
<keyword evidence="2" id="KW-1185">Reference proteome</keyword>
<gene>
    <name evidence="1" type="ORF">Aco03nite_081300</name>
</gene>